<evidence type="ECO:0000313" key="3">
    <source>
        <dbReference type="Proteomes" id="UP000765509"/>
    </source>
</evidence>
<feature type="compositionally biased region" description="Polar residues" evidence="1">
    <location>
        <begin position="52"/>
        <end position="63"/>
    </location>
</feature>
<reference evidence="2" key="1">
    <citation type="submission" date="2021-03" db="EMBL/GenBank/DDBJ databases">
        <title>Draft genome sequence of rust myrtle Austropuccinia psidii MF-1, a brazilian biotype.</title>
        <authorList>
            <person name="Quecine M.C."/>
            <person name="Pachon D.M.R."/>
            <person name="Bonatelli M.L."/>
            <person name="Correr F.H."/>
            <person name="Franceschini L.M."/>
            <person name="Leite T.F."/>
            <person name="Margarido G.R.A."/>
            <person name="Almeida C.A."/>
            <person name="Ferrarezi J.A."/>
            <person name="Labate C.A."/>
        </authorList>
    </citation>
    <scope>NUCLEOTIDE SEQUENCE</scope>
    <source>
        <strain evidence="2">MF-1</strain>
    </source>
</reference>
<keyword evidence="3" id="KW-1185">Reference proteome</keyword>
<accession>A0A9Q3L0H6</accession>
<proteinExistence type="predicted"/>
<gene>
    <name evidence="2" type="ORF">O181_129256</name>
</gene>
<dbReference type="Proteomes" id="UP000765509">
    <property type="component" value="Unassembled WGS sequence"/>
</dbReference>
<comment type="caution">
    <text evidence="2">The sequence shown here is derived from an EMBL/GenBank/DDBJ whole genome shotgun (WGS) entry which is preliminary data.</text>
</comment>
<evidence type="ECO:0000256" key="1">
    <source>
        <dbReference type="SAM" id="MobiDB-lite"/>
    </source>
</evidence>
<dbReference type="EMBL" id="AVOT02134700">
    <property type="protein sequence ID" value="MBW0589541.1"/>
    <property type="molecule type" value="Genomic_DNA"/>
</dbReference>
<evidence type="ECO:0000313" key="2">
    <source>
        <dbReference type="EMBL" id="MBW0589541.1"/>
    </source>
</evidence>
<feature type="region of interest" description="Disordered" evidence="1">
    <location>
        <begin position="32"/>
        <end position="88"/>
    </location>
</feature>
<sequence>MTNITPSGNTKINGLQYDLTILGMWDLCNPTEVRSTKNPQQQRLSRLGPVHQQKQTSEPMRNQRSNRKGSDWPLPTSSGIGQSRSGPE</sequence>
<name>A0A9Q3L0H6_9BASI</name>
<feature type="compositionally biased region" description="Polar residues" evidence="1">
    <location>
        <begin position="32"/>
        <end position="44"/>
    </location>
</feature>
<feature type="compositionally biased region" description="Polar residues" evidence="1">
    <location>
        <begin position="75"/>
        <end position="88"/>
    </location>
</feature>
<protein>
    <submittedName>
        <fullName evidence="2">Uncharacterized protein</fullName>
    </submittedName>
</protein>
<organism evidence="2 3">
    <name type="scientific">Austropuccinia psidii MF-1</name>
    <dbReference type="NCBI Taxonomy" id="1389203"/>
    <lineage>
        <taxon>Eukaryota</taxon>
        <taxon>Fungi</taxon>
        <taxon>Dikarya</taxon>
        <taxon>Basidiomycota</taxon>
        <taxon>Pucciniomycotina</taxon>
        <taxon>Pucciniomycetes</taxon>
        <taxon>Pucciniales</taxon>
        <taxon>Sphaerophragmiaceae</taxon>
        <taxon>Austropuccinia</taxon>
    </lineage>
</organism>
<dbReference type="AlphaFoldDB" id="A0A9Q3L0H6"/>